<dbReference type="Proteomes" id="UP000219563">
    <property type="component" value="Unassembled WGS sequence"/>
</dbReference>
<evidence type="ECO:0000313" key="7">
    <source>
        <dbReference type="Proteomes" id="UP000219563"/>
    </source>
</evidence>
<dbReference type="Pfam" id="PF04055">
    <property type="entry name" value="Radical_SAM"/>
    <property type="match status" value="1"/>
</dbReference>
<dbReference type="Gene3D" id="3.20.20.70">
    <property type="entry name" value="Aldolase class I"/>
    <property type="match status" value="1"/>
</dbReference>
<keyword evidence="3" id="KW-0408">Iron</keyword>
<dbReference type="InterPro" id="IPR007197">
    <property type="entry name" value="rSAM"/>
</dbReference>
<dbReference type="SFLD" id="SFLDS00029">
    <property type="entry name" value="Radical_SAM"/>
    <property type="match status" value="1"/>
</dbReference>
<dbReference type="InterPro" id="IPR050377">
    <property type="entry name" value="Radical_SAM_PqqE_MftC-like"/>
</dbReference>
<evidence type="ECO:0000256" key="2">
    <source>
        <dbReference type="ARBA" id="ARBA00022723"/>
    </source>
</evidence>
<dbReference type="GO" id="GO:0051536">
    <property type="term" value="F:iron-sulfur cluster binding"/>
    <property type="evidence" value="ECO:0007669"/>
    <property type="project" value="UniProtKB-KW"/>
</dbReference>
<evidence type="ECO:0000259" key="5">
    <source>
        <dbReference type="Pfam" id="PF04055"/>
    </source>
</evidence>
<evidence type="ECO:0000256" key="4">
    <source>
        <dbReference type="ARBA" id="ARBA00023014"/>
    </source>
</evidence>
<evidence type="ECO:0000256" key="1">
    <source>
        <dbReference type="ARBA" id="ARBA00022691"/>
    </source>
</evidence>
<keyword evidence="1" id="KW-0949">S-adenosyl-L-methionine</keyword>
<proteinExistence type="predicted"/>
<reference evidence="6 7" key="1">
    <citation type="submission" date="2017-08" db="EMBL/GenBank/DDBJ databases">
        <authorList>
            <person name="de Groot N.N."/>
        </authorList>
    </citation>
    <scope>NUCLEOTIDE SEQUENCE [LARGE SCALE GENOMIC DNA]</scope>
    <source>
        <strain evidence="6 7">DSM 9787</strain>
    </source>
</reference>
<dbReference type="GO" id="GO:0003824">
    <property type="term" value="F:catalytic activity"/>
    <property type="evidence" value="ECO:0007669"/>
    <property type="project" value="InterPro"/>
</dbReference>
<name>A0A285RW50_9FIRM</name>
<dbReference type="AlphaFoldDB" id="A0A285RW50"/>
<feature type="domain" description="Radical SAM core" evidence="5">
    <location>
        <begin position="135"/>
        <end position="248"/>
    </location>
</feature>
<dbReference type="Gene3D" id="3.40.50.720">
    <property type="entry name" value="NAD(P)-binding Rossmann-like Domain"/>
    <property type="match status" value="1"/>
</dbReference>
<dbReference type="GO" id="GO:0046872">
    <property type="term" value="F:metal ion binding"/>
    <property type="evidence" value="ECO:0007669"/>
    <property type="project" value="UniProtKB-KW"/>
</dbReference>
<dbReference type="EMBL" id="OBMR01000004">
    <property type="protein sequence ID" value="SOB98397.1"/>
    <property type="molecule type" value="Genomic_DNA"/>
</dbReference>
<keyword evidence="2" id="KW-0479">Metal-binding</keyword>
<keyword evidence="4" id="KW-0411">Iron-sulfur</keyword>
<dbReference type="CDD" id="cd01335">
    <property type="entry name" value="Radical_SAM"/>
    <property type="match status" value="1"/>
</dbReference>
<dbReference type="InterPro" id="IPR029063">
    <property type="entry name" value="SAM-dependent_MTases_sf"/>
</dbReference>
<evidence type="ECO:0000256" key="3">
    <source>
        <dbReference type="ARBA" id="ARBA00023004"/>
    </source>
</evidence>
<evidence type="ECO:0000313" key="6">
    <source>
        <dbReference type="EMBL" id="SOB98397.1"/>
    </source>
</evidence>
<dbReference type="PANTHER" id="PTHR11228">
    <property type="entry name" value="RADICAL SAM DOMAIN PROTEIN"/>
    <property type="match status" value="1"/>
</dbReference>
<dbReference type="InterPro" id="IPR058240">
    <property type="entry name" value="rSAM_sf"/>
</dbReference>
<accession>A0A285RW50</accession>
<dbReference type="PANTHER" id="PTHR11228:SF7">
    <property type="entry name" value="PQQA PEPTIDE CYCLASE"/>
    <property type="match status" value="1"/>
</dbReference>
<gene>
    <name evidence="6" type="ORF">SAMN02910411_1440</name>
</gene>
<dbReference type="RefSeq" id="WP_097075978.1">
    <property type="nucleotide sequence ID" value="NZ_OBMR01000004.1"/>
</dbReference>
<dbReference type="InterPro" id="IPR013785">
    <property type="entry name" value="Aldolase_TIM"/>
</dbReference>
<dbReference type="SUPFAM" id="SSF53335">
    <property type="entry name" value="S-adenosyl-L-methionine-dependent methyltransferases"/>
    <property type="match status" value="1"/>
</dbReference>
<dbReference type="SUPFAM" id="SSF102114">
    <property type="entry name" value="Radical SAM enzymes"/>
    <property type="match status" value="1"/>
</dbReference>
<sequence>MKWKNKGQEFNKDSMCISKIKEVYLFGAGHDGKMVARIMRERYTRIKIKAFLDNDSRIWGQTLDGIPILNPNNVTTEEDVGVVVSFASEFVQKIDLQIKNMGFEFGKNAWHFEQFLSIYALYEYDELFFSSICILPTDACNLRCKGCLNFTNYITNFTFKPLEKLKEEIDLYFDCITYTGLFFISGGEPMLYSQLPELIEYIDTKYSNRMYELGIVTNGTIMPSQDIISVLKKTRIRITVDDYREALPNMRDKITEIINVYEGLNKGENLLVRSYDEWISLFPHTLETIGEDELIKKYDKCHCPWQEYKDGMLYSCNYASFAANAGIVDTDINNETYSLYKNKNKKELMEFRLGFTEKGYVEFCKKCAGYMDINPYKIKAAEQDM</sequence>
<organism evidence="6 7">
    <name type="scientific">Pseudobutyrivibrio ruminis DSM 9787</name>
    <dbReference type="NCBI Taxonomy" id="1123011"/>
    <lineage>
        <taxon>Bacteria</taxon>
        <taxon>Bacillati</taxon>
        <taxon>Bacillota</taxon>
        <taxon>Clostridia</taxon>
        <taxon>Lachnospirales</taxon>
        <taxon>Lachnospiraceae</taxon>
        <taxon>Pseudobutyrivibrio</taxon>
    </lineage>
</organism>
<protein>
    <submittedName>
        <fullName evidence="6">4Fe-4S single cluster domain-containing protein</fullName>
    </submittedName>
</protein>